<proteinExistence type="predicted"/>
<reference evidence="1 2" key="1">
    <citation type="journal article" date="2013" name="Genome Announc.">
        <title>Draft genome sequence of MKD8, a conjugal recipient Mycobacterium smegmatis strain.</title>
        <authorList>
            <person name="Gray T.A."/>
            <person name="Palumbo M.J."/>
            <person name="Derbyshire K.M."/>
        </authorList>
    </citation>
    <scope>NUCLEOTIDE SEQUENCE [LARGE SCALE GENOMIC DNA]</scope>
    <source>
        <strain evidence="1 2">MKD8</strain>
    </source>
</reference>
<evidence type="ECO:0000313" key="2">
    <source>
        <dbReference type="Proteomes" id="UP000011200"/>
    </source>
</evidence>
<evidence type="ECO:0000313" key="1">
    <source>
        <dbReference type="EMBL" id="AWT52247.1"/>
    </source>
</evidence>
<dbReference type="EMBL" id="CP027541">
    <property type="protein sequence ID" value="AWT52247.1"/>
    <property type="molecule type" value="Genomic_DNA"/>
</dbReference>
<name>A0A2U9PKJ8_MYCSE</name>
<dbReference type="AlphaFoldDB" id="A0A2U9PKJ8"/>
<organism evidence="1 2">
    <name type="scientific">Mycolicibacterium smegmatis (strain MKD8)</name>
    <name type="common">Mycobacterium smegmatis</name>
    <dbReference type="NCBI Taxonomy" id="1214915"/>
    <lineage>
        <taxon>Bacteria</taxon>
        <taxon>Bacillati</taxon>
        <taxon>Actinomycetota</taxon>
        <taxon>Actinomycetes</taxon>
        <taxon>Mycobacteriales</taxon>
        <taxon>Mycobacteriaceae</taxon>
        <taxon>Mycolicibacterium</taxon>
    </lineage>
</organism>
<dbReference type="PANTHER" id="PTHR41260">
    <property type="entry name" value="PROTEIN ECSC"/>
    <property type="match status" value="1"/>
</dbReference>
<dbReference type="RefSeq" id="WP_036452745.1">
    <property type="nucleotide sequence ID" value="NZ_CP027541.1"/>
</dbReference>
<dbReference type="Proteomes" id="UP000011200">
    <property type="component" value="Chromosome"/>
</dbReference>
<protein>
    <submittedName>
        <fullName evidence="1">EcsC protein family protein</fullName>
    </submittedName>
</protein>
<sequence length="360" mass="37937">MTLSDYEREQLSKLEEHKHNVLSHSPRRLVPSAVKEKGVDLFTKLSKVPGADKVKSGGAEVFGAAAAGAGKFMTRTAQLTTSDTRVVRAYAKKGHAVDELADIRKLDLRAIDKVASFARLHHTYSLSAAAEGAAAGLAVSGGQALATVGTVAGAGAGAAPGLGTVATAMGVDAAALLTACSRVVAHDALYYGYDPRDPAEEIFMMQIIGLGLATTASAKVAAYQQLAILTRSLATNVAWKQLNQQTFVKVAQKFAAQFSQKLTKKKLGQFVPLAGIGIGAALNWKMVDDIADAAYWAYRERFLYEKKGDTAPIVIDAEVVAEGEDANNPESAIDVVEILRSEGIDPSDMTSGPETGDEKS</sequence>
<dbReference type="Pfam" id="PF12787">
    <property type="entry name" value="EcsC"/>
    <property type="match status" value="1"/>
</dbReference>
<reference evidence="2" key="2">
    <citation type="submission" date="2018-03" db="EMBL/GenBank/DDBJ databases">
        <authorList>
            <person name="Derbyshire K."/>
            <person name="Gray T.A."/>
            <person name="Champion M."/>
        </authorList>
    </citation>
    <scope>NUCLEOTIDE SEQUENCE [LARGE SCALE GENOMIC DNA]</scope>
    <source>
        <strain evidence="2">MKD8</strain>
    </source>
</reference>
<gene>
    <name evidence="1" type="ORF">D806_012590</name>
</gene>
<dbReference type="InterPro" id="IPR024787">
    <property type="entry name" value="EcsC"/>
</dbReference>
<dbReference type="PANTHER" id="PTHR41260:SF1">
    <property type="entry name" value="PROTEIN ECSC"/>
    <property type="match status" value="1"/>
</dbReference>
<accession>A0A2U9PKJ8</accession>